<comment type="caution">
    <text evidence="2">The sequence shown here is derived from an EMBL/GenBank/DDBJ whole genome shotgun (WGS) entry which is preliminary data.</text>
</comment>
<reference evidence="2 3" key="1">
    <citation type="submission" date="2014-02" db="EMBL/GenBank/DDBJ databases">
        <title>The small core and large imbalanced accessory genome model reveals a collaborative survival strategy of Sorangium cellulosum strains in nature.</title>
        <authorList>
            <person name="Han K."/>
            <person name="Peng R."/>
            <person name="Blom J."/>
            <person name="Li Y.-Z."/>
        </authorList>
    </citation>
    <scope>NUCLEOTIDE SEQUENCE [LARGE SCALE GENOMIC DNA]</scope>
    <source>
        <strain evidence="2 3">So0007-03</strain>
    </source>
</reference>
<accession>A0A150TG78</accession>
<evidence type="ECO:0000313" key="2">
    <source>
        <dbReference type="EMBL" id="KYG03700.1"/>
    </source>
</evidence>
<feature type="domain" description="CARDB" evidence="1">
    <location>
        <begin position="31"/>
        <end position="138"/>
    </location>
</feature>
<evidence type="ECO:0000313" key="3">
    <source>
        <dbReference type="Proteomes" id="UP000075502"/>
    </source>
</evidence>
<dbReference type="Gene3D" id="2.60.40.10">
    <property type="entry name" value="Immunoglobulins"/>
    <property type="match status" value="11"/>
</dbReference>
<feature type="domain" description="CARDB" evidence="1">
    <location>
        <begin position="1085"/>
        <end position="1191"/>
    </location>
</feature>
<feature type="domain" description="CARDB" evidence="1">
    <location>
        <begin position="967"/>
        <end position="1073"/>
    </location>
</feature>
<dbReference type="Pfam" id="PF07705">
    <property type="entry name" value="CARDB"/>
    <property type="match status" value="11"/>
</dbReference>
<dbReference type="InterPro" id="IPR011635">
    <property type="entry name" value="CARDB"/>
</dbReference>
<name>A0A150TG78_SORCE</name>
<proteinExistence type="predicted"/>
<organism evidence="2 3">
    <name type="scientific">Sorangium cellulosum</name>
    <name type="common">Polyangium cellulosum</name>
    <dbReference type="NCBI Taxonomy" id="56"/>
    <lineage>
        <taxon>Bacteria</taxon>
        <taxon>Pseudomonadati</taxon>
        <taxon>Myxococcota</taxon>
        <taxon>Polyangia</taxon>
        <taxon>Polyangiales</taxon>
        <taxon>Polyangiaceae</taxon>
        <taxon>Sorangium</taxon>
    </lineage>
</organism>
<feature type="domain" description="CARDB" evidence="1">
    <location>
        <begin position="734"/>
        <end position="840"/>
    </location>
</feature>
<feature type="domain" description="CARDB" evidence="1">
    <location>
        <begin position="266"/>
        <end position="372"/>
    </location>
</feature>
<feature type="domain" description="CARDB" evidence="1">
    <location>
        <begin position="499"/>
        <end position="608"/>
    </location>
</feature>
<gene>
    <name evidence="2" type="ORF">BE21_50360</name>
</gene>
<dbReference type="EMBL" id="JEME01002620">
    <property type="protein sequence ID" value="KYG03700.1"/>
    <property type="molecule type" value="Genomic_DNA"/>
</dbReference>
<evidence type="ECO:0000259" key="1">
    <source>
        <dbReference type="Pfam" id="PF07705"/>
    </source>
</evidence>
<protein>
    <recommendedName>
        <fullName evidence="1">CARDB domain-containing protein</fullName>
    </recommendedName>
</protein>
<dbReference type="Proteomes" id="UP000075502">
    <property type="component" value="Unassembled WGS sequence"/>
</dbReference>
<feature type="domain" description="CARDB" evidence="1">
    <location>
        <begin position="852"/>
        <end position="958"/>
    </location>
</feature>
<feature type="domain" description="CARDB" evidence="1">
    <location>
        <begin position="149"/>
        <end position="255"/>
    </location>
</feature>
<dbReference type="InterPro" id="IPR013783">
    <property type="entry name" value="Ig-like_fold"/>
</dbReference>
<feature type="domain" description="CARDB" evidence="1">
    <location>
        <begin position="1201"/>
        <end position="1307"/>
    </location>
</feature>
<feature type="domain" description="CARDB" evidence="1">
    <location>
        <begin position="382"/>
        <end position="489"/>
    </location>
</feature>
<dbReference type="PANTHER" id="PTHR35902">
    <property type="entry name" value="S-LAYER DOMAIN-LIKE PROTEIN-RELATED"/>
    <property type="match status" value="1"/>
</dbReference>
<feature type="domain" description="CARDB" evidence="1">
    <location>
        <begin position="617"/>
        <end position="725"/>
    </location>
</feature>
<sequence length="1316" mass="128734">MLAMTVGCGGSGAPGGSEPVGAAAEALTGNAPDLVIAGVSGPASAVPNSYFTTSVTVCNQGNAASAGTDVEVSLSEDDLITPWDAFSGHAPLGSLGPGQCAVVDVPTVATVPDGAYTLGAVVDPLDAVSELLETNNAAAGGSIGIGDGPDLIVSTVSGPPSALPGGGFDVEVTVCNQGTTSSPTPTVEVLLSPDAAIEPSDPPIGGAPVPSLDPGQCGSVTVPVSADVAEGVHHLGAAAHEDGWNEELDTSNNTRAGGLLGVGHQADLVVSAVIGPPSLVVGGGLDASITVCNQGTQPSDGAAIDLLLSTDGEITPADLWIGGGYVPSLSPGQCASATIAANAYVPEGTYTLGAIVDPDSWVPELIEANNASAGGAIGVGDQPDLIVSAVSAPPSATPFALFDASVTVCNQGTQPSQGTHVELRLSSDAIVAATDFAAGGGPAPDLDPGQCATVTFPASADVPDGAYHLGAIADAGNAVFELIEGNNAAAFAVIGVGHRPDLVVSAVSAPPSALPGSGFDATVTVCNQGTTQPGHGAHVELRWSRDSTITWTDTPAGGGPVPPLDPGQCADVSLPATVDVPDGVHHLGAIVDPNDAHEELNEANNAASSAPLGVGHRPDLVVSAVSGPPSLVPGSAFSASVTVCNQGTTPSHGSSVDVVLSADPAITPLDALAGSGPVADLSPGQCATVAVPASAYVPDGAYHVGAIVDPVGSLAELIETNNAASGSVIGAGNRPDLVVSAVSGPPSVLPGGSFDAEVTVCNQGTQPSYGAHVELRLSADATVTAADVPAGGGPVPHLDPGQCATVTFPASASVSDGAYHLGAIVDPHGWAPELVETNNAGAGALIGVGSWPDLIVSAVSGPPSALPGSTFDASVTVCNQGTTPGQAMVELRVSADSTITATDALAGSAPAPYLDAGQCAAIAIPASVYVPDGAYHLGAIVDPHGWQPELIETNNAASGGLIGAGNQPDLIVSAVSGPPSVLPGGSFDASVTVCNQGTQPSYGAHVELRLSADATVTAADVLAGGGPVPYLEPGQCATVAVPASAYAPDGAYHLGAIVDPHGWAPELVETNNAGAGALIGVGSWPDLIVSAVSGPPSALPGSTFDASVTVCNQGTTPGQAMVELRVSADATITVTDALAGSAPTPYLDPGQCAAIAIPASVYGPDGAYHLGAIVDPHGWQPELNETNNAASGGLIGAGNGPDLIVSVVSGPPSILLGGSFGAEVTVCNQGTQPSYGAHVELRLSADATVTAADVLAGGGPVPYLEPGQCVTVAFPASAYAPDGAYHLGAIVDPHAWIFELIETNNATAGGEILVVY</sequence>